<evidence type="ECO:0000256" key="5">
    <source>
        <dbReference type="ARBA" id="ARBA00022989"/>
    </source>
</evidence>
<gene>
    <name evidence="9" type="ORF">DDT56_06330</name>
</gene>
<feature type="transmembrane region" description="Helical" evidence="7">
    <location>
        <begin position="385"/>
        <end position="401"/>
    </location>
</feature>
<proteinExistence type="predicted"/>
<feature type="transmembrane region" description="Helical" evidence="7">
    <location>
        <begin position="108"/>
        <end position="127"/>
    </location>
</feature>
<evidence type="ECO:0000256" key="7">
    <source>
        <dbReference type="SAM" id="Phobius"/>
    </source>
</evidence>
<keyword evidence="5 7" id="KW-1133">Transmembrane helix</keyword>
<feature type="transmembrane region" description="Helical" evidence="7">
    <location>
        <begin position="133"/>
        <end position="154"/>
    </location>
</feature>
<comment type="subcellular location">
    <subcellularLocation>
        <location evidence="1">Cell membrane</location>
        <topology evidence="1">Multi-pass membrane protein</topology>
    </subcellularLocation>
</comment>
<organism evidence="9 10">
    <name type="scientific">Brenneria corticis</name>
    <dbReference type="NCBI Taxonomy" id="2173106"/>
    <lineage>
        <taxon>Bacteria</taxon>
        <taxon>Pseudomonadati</taxon>
        <taxon>Pseudomonadota</taxon>
        <taxon>Gammaproteobacteria</taxon>
        <taxon>Enterobacterales</taxon>
        <taxon>Pectobacteriaceae</taxon>
        <taxon>Brenneria</taxon>
    </lineage>
</organism>
<name>A0A2U1U861_9GAMM</name>
<dbReference type="InterPro" id="IPR011701">
    <property type="entry name" value="MFS"/>
</dbReference>
<feature type="transmembrane region" description="Helical" evidence="7">
    <location>
        <begin position="166"/>
        <end position="190"/>
    </location>
</feature>
<dbReference type="InterPro" id="IPR020846">
    <property type="entry name" value="MFS_dom"/>
</dbReference>
<feature type="transmembrane region" description="Helical" evidence="7">
    <location>
        <begin position="460"/>
        <end position="479"/>
    </location>
</feature>
<keyword evidence="2" id="KW-0813">Transport</keyword>
<evidence type="ECO:0000256" key="1">
    <source>
        <dbReference type="ARBA" id="ARBA00004651"/>
    </source>
</evidence>
<dbReference type="Gene3D" id="1.20.1250.20">
    <property type="entry name" value="MFS general substrate transporter like domains"/>
    <property type="match status" value="1"/>
</dbReference>
<dbReference type="SUPFAM" id="SSF103473">
    <property type="entry name" value="MFS general substrate transporter"/>
    <property type="match status" value="1"/>
</dbReference>
<feature type="transmembrane region" description="Helical" evidence="7">
    <location>
        <begin position="422"/>
        <end position="448"/>
    </location>
</feature>
<dbReference type="PANTHER" id="PTHR42718">
    <property type="entry name" value="MAJOR FACILITATOR SUPERFAMILY MULTIDRUG TRANSPORTER MFSC"/>
    <property type="match status" value="1"/>
</dbReference>
<protein>
    <submittedName>
        <fullName evidence="9">MFS transporter</fullName>
    </submittedName>
</protein>
<feature type="transmembrane region" description="Helical" evidence="7">
    <location>
        <begin position="76"/>
        <end position="96"/>
    </location>
</feature>
<dbReference type="AlphaFoldDB" id="A0A2U1U861"/>
<evidence type="ECO:0000256" key="3">
    <source>
        <dbReference type="ARBA" id="ARBA00022475"/>
    </source>
</evidence>
<dbReference type="Proteomes" id="UP000296159">
    <property type="component" value="Unassembled WGS sequence"/>
</dbReference>
<feature type="transmembrane region" description="Helical" evidence="7">
    <location>
        <begin position="42"/>
        <end position="64"/>
    </location>
</feature>
<evidence type="ECO:0000313" key="9">
    <source>
        <dbReference type="EMBL" id="PWC17856.1"/>
    </source>
</evidence>
<dbReference type="Gene3D" id="1.20.1720.10">
    <property type="entry name" value="Multidrug resistance protein D"/>
    <property type="match status" value="1"/>
</dbReference>
<feature type="transmembrane region" description="Helical" evidence="7">
    <location>
        <begin position="297"/>
        <end position="316"/>
    </location>
</feature>
<evidence type="ECO:0000256" key="4">
    <source>
        <dbReference type="ARBA" id="ARBA00022692"/>
    </source>
</evidence>
<keyword evidence="10" id="KW-1185">Reference proteome</keyword>
<accession>A0A2U1U861</accession>
<evidence type="ECO:0000256" key="2">
    <source>
        <dbReference type="ARBA" id="ARBA00022448"/>
    </source>
</evidence>
<dbReference type="PROSITE" id="PS50850">
    <property type="entry name" value="MFS"/>
    <property type="match status" value="1"/>
</dbReference>
<dbReference type="PRINTS" id="PR01036">
    <property type="entry name" value="TCRTETB"/>
</dbReference>
<keyword evidence="6 7" id="KW-0472">Membrane</keyword>
<feature type="transmembrane region" description="Helical" evidence="7">
    <location>
        <begin position="233"/>
        <end position="250"/>
    </location>
</feature>
<keyword evidence="3" id="KW-1003">Cell membrane</keyword>
<dbReference type="GO" id="GO:0022857">
    <property type="term" value="F:transmembrane transporter activity"/>
    <property type="evidence" value="ECO:0007669"/>
    <property type="project" value="InterPro"/>
</dbReference>
<dbReference type="PANTHER" id="PTHR42718:SF46">
    <property type="entry name" value="BLR6921 PROTEIN"/>
    <property type="match status" value="1"/>
</dbReference>
<evidence type="ECO:0000256" key="6">
    <source>
        <dbReference type="ARBA" id="ARBA00023136"/>
    </source>
</evidence>
<evidence type="ECO:0000259" key="8">
    <source>
        <dbReference type="PROSITE" id="PS50850"/>
    </source>
</evidence>
<keyword evidence="4 7" id="KW-0812">Transmembrane</keyword>
<comment type="caution">
    <text evidence="9">The sequence shown here is derived from an EMBL/GenBank/DDBJ whole genome shotgun (WGS) entry which is preliminary data.</text>
</comment>
<feature type="transmembrane region" description="Helical" evidence="7">
    <location>
        <begin position="196"/>
        <end position="213"/>
    </location>
</feature>
<evidence type="ECO:0000313" key="10">
    <source>
        <dbReference type="Proteomes" id="UP000296159"/>
    </source>
</evidence>
<feature type="transmembrane region" description="Helical" evidence="7">
    <location>
        <begin position="256"/>
        <end position="276"/>
    </location>
</feature>
<reference evidence="9 10" key="1">
    <citation type="submission" date="2018-04" db="EMBL/GenBank/DDBJ databases">
        <title>Brenneria corticis sp.nov.</title>
        <authorList>
            <person name="Li Y."/>
        </authorList>
    </citation>
    <scope>NUCLEOTIDE SEQUENCE [LARGE SCALE GENOMIC DNA]</scope>
    <source>
        <strain evidence="9 10">CFCC 11842</strain>
    </source>
</reference>
<dbReference type="GO" id="GO:0005886">
    <property type="term" value="C:plasma membrane"/>
    <property type="evidence" value="ECO:0007669"/>
    <property type="project" value="UniProtKB-SubCell"/>
</dbReference>
<dbReference type="Pfam" id="PF07690">
    <property type="entry name" value="MFS_1"/>
    <property type="match status" value="1"/>
</dbReference>
<feature type="transmembrane region" description="Helical" evidence="7">
    <location>
        <begin position="328"/>
        <end position="348"/>
    </location>
</feature>
<sequence length="495" mass="52716">MPARPDRWRRCRIARITGVRVTTLSSSAQNATPPLSPATRRVAWIVSAVFFIEQLDSSIVAPALPDMAVSLGSDVITLSATITAYLLGLTVLIPVSGKLAERFGDKSLFSLAIVAFMLVSVACGFAQNAQVLIVLRFIQGLAGALMAPVGRLIVLRAAAKHELVEAMALVILLAMIAPVIGPFLGGLIVTWLDWRWIFWVNVPLCLLSLGLIWRFLPATAGDPAVTLDKTGSVLTGLGFTCLVYGLIALGEVRHDPFSASAAIAAGGLFIIVYRFHTRRVASPVLTLSLLKLYSFRASMLSGSVFRIAVGGLPFLLPVTLQQGHGYSPLHAGMVVLIPAAGGLGMKFFSTRLLRRLGYRNGLALHGAFAGVCLALAGILDPRDAVIIYVLALFGFGWARSLQMNAYGTLAYADVEKSRLPAATSFFLSIQNLTTALGVALAALLLHIFTSLPGINILDSLLWTYLLLALLAVASAVMSLRMPASVGITLLAKTKN</sequence>
<feature type="domain" description="Major facilitator superfamily (MFS) profile" evidence="8">
    <location>
        <begin position="42"/>
        <end position="486"/>
    </location>
</feature>
<feature type="transmembrane region" description="Helical" evidence="7">
    <location>
        <begin position="360"/>
        <end position="379"/>
    </location>
</feature>
<dbReference type="EMBL" id="QDKH01000006">
    <property type="protein sequence ID" value="PWC17856.1"/>
    <property type="molecule type" value="Genomic_DNA"/>
</dbReference>
<dbReference type="InterPro" id="IPR036259">
    <property type="entry name" value="MFS_trans_sf"/>
</dbReference>